<reference evidence="1 2" key="1">
    <citation type="submission" date="2021-02" db="EMBL/GenBank/DDBJ databases">
        <authorList>
            <person name="Vanwijnsberghe S."/>
        </authorList>
    </citation>
    <scope>NUCLEOTIDE SEQUENCE [LARGE SCALE GENOMIC DNA]</scope>
    <source>
        <strain evidence="1 2">R-69658</strain>
    </source>
</reference>
<gene>
    <name evidence="1" type="ORF">R69658_06559</name>
</gene>
<evidence type="ECO:0000313" key="1">
    <source>
        <dbReference type="EMBL" id="CAE6837204.1"/>
    </source>
</evidence>
<evidence type="ECO:0000313" key="2">
    <source>
        <dbReference type="Proteomes" id="UP000674425"/>
    </source>
</evidence>
<sequence>MLNRLFAMFGYVPAPAVSLVNDNPAHNPVPSEPPLPPHREAAGVFRFAGAARDDLCFWYREGDDTYCYAVGKDDWPPLAVVGFSLAANAAFHDKLDDGIQSRLWLNSRDGILNSWRLANVDTLDSLGHRLDDVSGPVRAPVDTSNFEWDVIPFVEGSEMASLFAMTWQRTHIDSPVFFLANSRAYAALVSHQAINSAIKAADQALERVFEWLAIWLESRGVEVDRESGLVHLPGYQALFYRADQSL</sequence>
<accession>A0ABM8SW28</accession>
<keyword evidence="2" id="KW-1185">Reference proteome</keyword>
<comment type="caution">
    <text evidence="1">The sequence shown here is derived from an EMBL/GenBank/DDBJ whole genome shotgun (WGS) entry which is preliminary data.</text>
</comment>
<protein>
    <submittedName>
        <fullName evidence="1">Uncharacterized protein</fullName>
    </submittedName>
</protein>
<name>A0ABM8SW28_9BURK</name>
<organism evidence="1 2">
    <name type="scientific">Paraburkholderia aspalathi</name>
    <dbReference type="NCBI Taxonomy" id="1324617"/>
    <lineage>
        <taxon>Bacteria</taxon>
        <taxon>Pseudomonadati</taxon>
        <taxon>Pseudomonadota</taxon>
        <taxon>Betaproteobacteria</taxon>
        <taxon>Burkholderiales</taxon>
        <taxon>Burkholderiaceae</taxon>
        <taxon>Paraburkholderia</taxon>
    </lineage>
</organism>
<proteinExistence type="predicted"/>
<dbReference type="RefSeq" id="WP_200621665.1">
    <property type="nucleotide sequence ID" value="NZ_CAJNAU010000093.1"/>
</dbReference>
<dbReference type="EMBL" id="CAJNAU010000093">
    <property type="protein sequence ID" value="CAE6837204.1"/>
    <property type="molecule type" value="Genomic_DNA"/>
</dbReference>
<dbReference type="Proteomes" id="UP000674425">
    <property type="component" value="Unassembled WGS sequence"/>
</dbReference>